<evidence type="ECO:0000313" key="3">
    <source>
        <dbReference type="Proteomes" id="UP000294003"/>
    </source>
</evidence>
<organism evidence="2 3">
    <name type="scientific">Monosporascus cannonballus</name>
    <dbReference type="NCBI Taxonomy" id="155416"/>
    <lineage>
        <taxon>Eukaryota</taxon>
        <taxon>Fungi</taxon>
        <taxon>Dikarya</taxon>
        <taxon>Ascomycota</taxon>
        <taxon>Pezizomycotina</taxon>
        <taxon>Sordariomycetes</taxon>
        <taxon>Xylariomycetidae</taxon>
        <taxon>Xylariales</taxon>
        <taxon>Xylariales incertae sedis</taxon>
        <taxon>Monosporascus</taxon>
    </lineage>
</organism>
<feature type="chain" id="PRO_5046524237" description="Cyanovirin-N domain-containing protein" evidence="1">
    <location>
        <begin position="25"/>
        <end position="186"/>
    </location>
</feature>
<keyword evidence="3" id="KW-1185">Reference proteome</keyword>
<reference evidence="2 3" key="1">
    <citation type="submission" date="2018-06" db="EMBL/GenBank/DDBJ databases">
        <title>Complete Genomes of Monosporascus.</title>
        <authorList>
            <person name="Robinson A.J."/>
            <person name="Natvig D.O."/>
        </authorList>
    </citation>
    <scope>NUCLEOTIDE SEQUENCE [LARGE SCALE GENOMIC DNA]</scope>
    <source>
        <strain evidence="2 3">CBS 609.92</strain>
    </source>
</reference>
<dbReference type="Proteomes" id="UP000294003">
    <property type="component" value="Unassembled WGS sequence"/>
</dbReference>
<proteinExistence type="predicted"/>
<evidence type="ECO:0000313" key="2">
    <source>
        <dbReference type="EMBL" id="RYO78318.1"/>
    </source>
</evidence>
<name>A0ABY0GVZ3_9PEZI</name>
<protein>
    <recommendedName>
        <fullName evidence="4">Cyanovirin-N domain-containing protein</fullName>
    </recommendedName>
</protein>
<keyword evidence="1" id="KW-0732">Signal</keyword>
<comment type="caution">
    <text evidence="2">The sequence shown here is derived from an EMBL/GenBank/DDBJ whole genome shotgun (WGS) entry which is preliminary data.</text>
</comment>
<gene>
    <name evidence="2" type="ORF">DL762_008750</name>
</gene>
<feature type="signal peptide" evidence="1">
    <location>
        <begin position="1"/>
        <end position="24"/>
    </location>
</feature>
<evidence type="ECO:0008006" key="4">
    <source>
        <dbReference type="Google" id="ProtNLM"/>
    </source>
</evidence>
<sequence>MRRPQAGRIALSLFLAGQATPLTAAPAANAQRAASCTELSTATPDWLIWNAMSSDWPGSGGGRVQLFANHIPTGELSSCNVNYRMNATDGRIIGHDPTAAHACINFSGTTALNTSVQLDIDTLLLTVRSSWICEGDETARYAAAGSANLQRDTSPGACIVEGTLYGDSITCPIADVEVEGELLGVS</sequence>
<accession>A0ABY0GVZ3</accession>
<evidence type="ECO:0000256" key="1">
    <source>
        <dbReference type="SAM" id="SignalP"/>
    </source>
</evidence>
<dbReference type="EMBL" id="QJNS01000390">
    <property type="protein sequence ID" value="RYO78318.1"/>
    <property type="molecule type" value="Genomic_DNA"/>
</dbReference>